<accession>A0AC61R3X3</accession>
<dbReference type="EMBL" id="SRZB01000002">
    <property type="protein sequence ID" value="TGY00390.1"/>
    <property type="molecule type" value="Genomic_DNA"/>
</dbReference>
<organism evidence="1 2">
    <name type="scientific">Hominisplanchenecus murintestinalis</name>
    <dbReference type="NCBI Taxonomy" id="2941517"/>
    <lineage>
        <taxon>Bacteria</taxon>
        <taxon>Bacillati</taxon>
        <taxon>Bacillota</taxon>
        <taxon>Clostridia</taxon>
        <taxon>Lachnospirales</taxon>
        <taxon>Lachnospiraceae</taxon>
        <taxon>Hominisplanchenecus</taxon>
    </lineage>
</organism>
<evidence type="ECO:0000313" key="2">
    <source>
        <dbReference type="Proteomes" id="UP000307720"/>
    </source>
</evidence>
<proteinExistence type="predicted"/>
<protein>
    <submittedName>
        <fullName evidence="1">Glycosyltransferase</fullName>
    </submittedName>
</protein>
<dbReference type="Proteomes" id="UP000307720">
    <property type="component" value="Unassembled WGS sequence"/>
</dbReference>
<sequence length="406" mass="47624">MKVVEVNYWDLVGRNFNGYDLHLKLRENGIDAKQIVMDKRSDADSVICLKHSWMLHEQVAHYEKEHSISNLLMPYITELKRIEEFQNADIKHYHILHNRMFSLYDYPDLMKGNSVWTIHDPWIVTGNCVYPMTCEKWRTGCGNCERLDEIYYEMEQDNTNFMWEVKRKVFREMNPHVVVASEFMKRYMKESPLTEHFDKIHVIPFGVDISSYHDREELADENHIVIGFRADNAPVKGCEYIYEALRQISDKDRIFLMTVGAGVIPEDIRKMYKVQEHSWINDKQGMIDFQEACDIFIMPSLAESFGLMAIEAMAAGNAVICFKGTVLEDITNAPICGSSVEYKSSSALAYEIERLSRNPREIRQKGRMGRQLVEQKYQFDTYVKRHQELYESILKESLDGKGKRYE</sequence>
<gene>
    <name evidence="1" type="ORF">E5357_02500</name>
</gene>
<reference evidence="1" key="1">
    <citation type="submission" date="2019-04" db="EMBL/GenBank/DDBJ databases">
        <title>Microbes associate with the intestines of laboratory mice.</title>
        <authorList>
            <person name="Navarre W."/>
            <person name="Wong E."/>
            <person name="Huang K."/>
            <person name="Tropini C."/>
            <person name="Ng K."/>
            <person name="Yu B."/>
        </authorList>
    </citation>
    <scope>NUCLEOTIDE SEQUENCE</scope>
    <source>
        <strain evidence="1">NM72_1-8</strain>
    </source>
</reference>
<evidence type="ECO:0000313" key="1">
    <source>
        <dbReference type="EMBL" id="TGY00390.1"/>
    </source>
</evidence>
<keyword evidence="2" id="KW-1185">Reference proteome</keyword>
<name>A0AC61R3X3_9FIRM</name>
<comment type="caution">
    <text evidence="1">The sequence shown here is derived from an EMBL/GenBank/DDBJ whole genome shotgun (WGS) entry which is preliminary data.</text>
</comment>